<dbReference type="CDD" id="cd00118">
    <property type="entry name" value="LysM"/>
    <property type="match status" value="1"/>
</dbReference>
<dbReference type="InterPro" id="IPR036779">
    <property type="entry name" value="LysM_dom_sf"/>
</dbReference>
<keyword evidence="1" id="KW-0378">Hydrolase</keyword>
<evidence type="ECO:0000259" key="2">
    <source>
        <dbReference type="PROSITE" id="PS51782"/>
    </source>
</evidence>
<dbReference type="Pfam" id="PF05257">
    <property type="entry name" value="CHAP"/>
    <property type="match status" value="1"/>
</dbReference>
<dbReference type="SMART" id="SM00257">
    <property type="entry name" value="LysM"/>
    <property type="match status" value="1"/>
</dbReference>
<dbReference type="PROSITE" id="PS51782">
    <property type="entry name" value="LYSM"/>
    <property type="match status" value="1"/>
</dbReference>
<dbReference type="PANTHER" id="PTHR33734:SF22">
    <property type="entry name" value="MEMBRANE-BOUND LYTIC MUREIN TRANSGLYCOSYLASE D"/>
    <property type="match status" value="1"/>
</dbReference>
<keyword evidence="4" id="KW-1185">Reference proteome</keyword>
<dbReference type="SUPFAM" id="SSF54106">
    <property type="entry name" value="LysM domain"/>
    <property type="match status" value="1"/>
</dbReference>
<organism evidence="3 4">
    <name type="scientific">Streptomyces filamentosus</name>
    <name type="common">Streptomyces roseosporus</name>
    <dbReference type="NCBI Taxonomy" id="67294"/>
    <lineage>
        <taxon>Bacteria</taxon>
        <taxon>Bacillati</taxon>
        <taxon>Actinomycetota</taxon>
        <taxon>Actinomycetes</taxon>
        <taxon>Kitasatosporales</taxon>
        <taxon>Streptomycetaceae</taxon>
        <taxon>Streptomyces</taxon>
    </lineage>
</organism>
<feature type="domain" description="LysM" evidence="2">
    <location>
        <begin position="160"/>
        <end position="204"/>
    </location>
</feature>
<dbReference type="EMBL" id="CP098609">
    <property type="protein sequence ID" value="USC49682.1"/>
    <property type="molecule type" value="Genomic_DNA"/>
</dbReference>
<dbReference type="RefSeq" id="WP_006124513.1">
    <property type="nucleotide sequence ID" value="NZ_CP098609.1"/>
</dbReference>
<gene>
    <name evidence="3" type="ORF">K7395_24665</name>
</gene>
<dbReference type="InterPro" id="IPR007921">
    <property type="entry name" value="CHAP_dom"/>
</dbReference>
<sequence>MSVGGMIAQAEKSLGLREPNHIQTWYRQRNGAAFAYNFPWCNAAVTYWATQAGERDAVLFGTDYAYTVWHAERFRKAGQWHAGAKGIRRGDIVFIDWAGTNEIGKIDHVGIVTGVDGANVFTIEGNTANVCARRVRREAEIAGYGRPKYKTEAKPPAGGSTYTVKSGDSLSEIAEAYGTTVKALQSLNGIADPNKIRTGQKLKMPGKAGAAKRVVSLSKLIKAFRADPPKKGTPVSYAGVEIVEDALVAERLLAKGYADGHAGTATLSAMSLYQQRLGFRGTAPGGDADGIPGATSLGRLARAHGFTVVA</sequence>
<reference evidence="3" key="1">
    <citation type="submission" date="2021-08" db="EMBL/GenBank/DDBJ databases">
        <title>DNA methylation of m4C regulates biosynthesis of daptomycin in Streptomyces roseosporus L30.</title>
        <authorList>
            <person name="Fang J.-L."/>
        </authorList>
    </citation>
    <scope>NUCLEOTIDE SEQUENCE</scope>
    <source>
        <strain evidence="3">L30</strain>
    </source>
</reference>
<proteinExistence type="predicted"/>
<evidence type="ECO:0000313" key="3">
    <source>
        <dbReference type="EMBL" id="USC49682.1"/>
    </source>
</evidence>
<dbReference type="PANTHER" id="PTHR33734">
    <property type="entry name" value="LYSM DOMAIN-CONTAINING GPI-ANCHORED PROTEIN 2"/>
    <property type="match status" value="1"/>
</dbReference>
<accession>A0ABY4V0R4</accession>
<evidence type="ECO:0000313" key="4">
    <source>
        <dbReference type="Proteomes" id="UP001056079"/>
    </source>
</evidence>
<evidence type="ECO:0000256" key="1">
    <source>
        <dbReference type="ARBA" id="ARBA00022801"/>
    </source>
</evidence>
<dbReference type="Pfam" id="PF01476">
    <property type="entry name" value="LysM"/>
    <property type="match status" value="1"/>
</dbReference>
<dbReference type="Proteomes" id="UP001056079">
    <property type="component" value="Chromosome"/>
</dbReference>
<protein>
    <submittedName>
        <fullName evidence="3">LysM peptidoglycan-binding domain-containing protein</fullName>
    </submittedName>
</protein>
<dbReference type="Gene3D" id="3.10.350.10">
    <property type="entry name" value="LysM domain"/>
    <property type="match status" value="1"/>
</dbReference>
<name>A0ABY4V0R4_STRFL</name>
<dbReference type="InterPro" id="IPR018392">
    <property type="entry name" value="LysM"/>
</dbReference>